<dbReference type="InterPro" id="IPR012337">
    <property type="entry name" value="RNaseH-like_sf"/>
</dbReference>
<evidence type="ECO:0000313" key="3">
    <source>
        <dbReference type="EMBL" id="WVZ72039.1"/>
    </source>
</evidence>
<protein>
    <recommendedName>
        <fullName evidence="5">Reverse transcriptase zinc-binding domain-containing protein</fullName>
    </recommendedName>
</protein>
<dbReference type="InterPro" id="IPR002156">
    <property type="entry name" value="RNaseH_domain"/>
</dbReference>
<sequence>MPVFQDTEDYPVWHPDPKGLFSVKSAYALGIRIQDYMNGADTLSSSTVSLGFDWKRIWRMDIPNKVKIFMWQLVRNSLQVKRNIARRGVKLETLCPMCQRFDEDSGHLFFKCKGVRRCWLLLNLEEARMELISLNSGLDMIEKIWSFPENYFLVMWTTRNKVNVGKRSKSAEEVISNVVYHVNAWNLANGQLTQPERILTRQKWEKPPENYYKINCDGAFLPDLMKGGWGFVIRDHTGQVATAGAGAVNHLLDAQHAEVWTCLKGLEQASFLGMQRVIV</sequence>
<dbReference type="InterPro" id="IPR044730">
    <property type="entry name" value="RNase_H-like_dom_plant"/>
</dbReference>
<keyword evidence="4" id="KW-1185">Reference proteome</keyword>
<evidence type="ECO:0000259" key="2">
    <source>
        <dbReference type="Pfam" id="PF13966"/>
    </source>
</evidence>
<accession>A0AAQ3THP8</accession>
<proteinExistence type="predicted"/>
<dbReference type="SUPFAM" id="SSF53098">
    <property type="entry name" value="Ribonuclease H-like"/>
    <property type="match status" value="1"/>
</dbReference>
<evidence type="ECO:0000259" key="1">
    <source>
        <dbReference type="Pfam" id="PF13456"/>
    </source>
</evidence>
<dbReference type="CDD" id="cd06222">
    <property type="entry name" value="RNase_H_like"/>
    <property type="match status" value="1"/>
</dbReference>
<dbReference type="Pfam" id="PF13966">
    <property type="entry name" value="zf-RVT"/>
    <property type="match status" value="1"/>
</dbReference>
<evidence type="ECO:0008006" key="5">
    <source>
        <dbReference type="Google" id="ProtNLM"/>
    </source>
</evidence>
<dbReference type="InterPro" id="IPR036397">
    <property type="entry name" value="RNaseH_sf"/>
</dbReference>
<dbReference type="InterPro" id="IPR026960">
    <property type="entry name" value="RVT-Znf"/>
</dbReference>
<reference evidence="3 4" key="1">
    <citation type="submission" date="2024-02" db="EMBL/GenBank/DDBJ databases">
        <title>High-quality chromosome-scale genome assembly of Pensacola bahiagrass (Paspalum notatum Flugge var. saurae).</title>
        <authorList>
            <person name="Vega J.M."/>
            <person name="Podio M."/>
            <person name="Orjuela J."/>
            <person name="Siena L.A."/>
            <person name="Pessino S.C."/>
            <person name="Combes M.C."/>
            <person name="Mariac C."/>
            <person name="Albertini E."/>
            <person name="Pupilli F."/>
            <person name="Ortiz J.P.A."/>
            <person name="Leblanc O."/>
        </authorList>
    </citation>
    <scope>NUCLEOTIDE SEQUENCE [LARGE SCALE GENOMIC DNA]</scope>
    <source>
        <strain evidence="3">R1</strain>
        <tissue evidence="3">Leaf</tissue>
    </source>
</reference>
<feature type="domain" description="Reverse transcriptase zinc-binding" evidence="2">
    <location>
        <begin position="21"/>
        <end position="119"/>
    </location>
</feature>
<dbReference type="Pfam" id="PF13456">
    <property type="entry name" value="RVT_3"/>
    <property type="match status" value="1"/>
</dbReference>
<dbReference type="EMBL" id="CP144748">
    <property type="protein sequence ID" value="WVZ72039.1"/>
    <property type="molecule type" value="Genomic_DNA"/>
</dbReference>
<dbReference type="Gene3D" id="3.30.420.10">
    <property type="entry name" value="Ribonuclease H-like superfamily/Ribonuclease H"/>
    <property type="match status" value="1"/>
</dbReference>
<evidence type="ECO:0000313" key="4">
    <source>
        <dbReference type="Proteomes" id="UP001341281"/>
    </source>
</evidence>
<name>A0AAQ3THP8_PASNO</name>
<organism evidence="3 4">
    <name type="scientific">Paspalum notatum var. saurae</name>
    <dbReference type="NCBI Taxonomy" id="547442"/>
    <lineage>
        <taxon>Eukaryota</taxon>
        <taxon>Viridiplantae</taxon>
        <taxon>Streptophyta</taxon>
        <taxon>Embryophyta</taxon>
        <taxon>Tracheophyta</taxon>
        <taxon>Spermatophyta</taxon>
        <taxon>Magnoliopsida</taxon>
        <taxon>Liliopsida</taxon>
        <taxon>Poales</taxon>
        <taxon>Poaceae</taxon>
        <taxon>PACMAD clade</taxon>
        <taxon>Panicoideae</taxon>
        <taxon>Andropogonodae</taxon>
        <taxon>Paspaleae</taxon>
        <taxon>Paspalinae</taxon>
        <taxon>Paspalum</taxon>
    </lineage>
</organism>
<dbReference type="Proteomes" id="UP001341281">
    <property type="component" value="Chromosome 04"/>
</dbReference>
<dbReference type="AlphaFoldDB" id="A0AAQ3THP8"/>
<dbReference type="InterPro" id="IPR052929">
    <property type="entry name" value="RNase_H-like_EbsB-rel"/>
</dbReference>
<dbReference type="PANTHER" id="PTHR47074">
    <property type="entry name" value="BNAC02G40300D PROTEIN"/>
    <property type="match status" value="1"/>
</dbReference>
<gene>
    <name evidence="3" type="ORF">U9M48_020558</name>
</gene>
<dbReference type="GO" id="GO:0003676">
    <property type="term" value="F:nucleic acid binding"/>
    <property type="evidence" value="ECO:0007669"/>
    <property type="project" value="InterPro"/>
</dbReference>
<feature type="domain" description="RNase H type-1" evidence="1">
    <location>
        <begin position="215"/>
        <end position="279"/>
    </location>
</feature>
<dbReference type="GO" id="GO:0004523">
    <property type="term" value="F:RNA-DNA hybrid ribonuclease activity"/>
    <property type="evidence" value="ECO:0007669"/>
    <property type="project" value="InterPro"/>
</dbReference>
<dbReference type="PANTHER" id="PTHR47074:SF11">
    <property type="entry name" value="REVERSE TRANSCRIPTASE-LIKE PROTEIN"/>
    <property type="match status" value="1"/>
</dbReference>